<dbReference type="RefSeq" id="WP_011208499.1">
    <property type="nucleotide sequence ID" value="NC_006361.1"/>
</dbReference>
<dbReference type="KEGG" id="nfa:NFA_19680"/>
<protein>
    <submittedName>
        <fullName evidence="4">Putative transcriptional regulator</fullName>
    </submittedName>
</protein>
<dbReference type="Gene3D" id="1.10.357.10">
    <property type="entry name" value="Tetracycline Repressor, domain 2"/>
    <property type="match status" value="1"/>
</dbReference>
<sequence length="233" mass="24447">MSSVERRYAGDSAATRTRRRRATLIDVALSAMAENRWREATVDGLCRAARLNKRYFYESFDGLDALSDAVVDEVAAEVTAAAVSGYLPLLDRPVVEQARAAIGAAVDVLGADSRKALVLLGGVPATPVAHEKRTAAIRNLTAALVEHARTTHDIALERDSLAATAPAFVIGGTAQAILSWATGEMTISRDQLVADITALWLALDESAAGLARARLSAAGDISSGPAAGPRADR</sequence>
<dbReference type="SUPFAM" id="SSF46689">
    <property type="entry name" value="Homeodomain-like"/>
    <property type="match status" value="1"/>
</dbReference>
<dbReference type="InterPro" id="IPR001647">
    <property type="entry name" value="HTH_TetR"/>
</dbReference>
<evidence type="ECO:0000256" key="2">
    <source>
        <dbReference type="PROSITE-ProRule" id="PRU00335"/>
    </source>
</evidence>
<keyword evidence="1 2" id="KW-0238">DNA-binding</keyword>
<evidence type="ECO:0000256" key="1">
    <source>
        <dbReference type="ARBA" id="ARBA00023125"/>
    </source>
</evidence>
<dbReference type="eggNOG" id="COG1309">
    <property type="taxonomic scope" value="Bacteria"/>
</dbReference>
<evidence type="ECO:0000259" key="3">
    <source>
        <dbReference type="PROSITE" id="PS50977"/>
    </source>
</evidence>
<dbReference type="HOGENOM" id="CLU_069356_13_2_11"/>
<dbReference type="GeneID" id="61132747"/>
<dbReference type="AlphaFoldDB" id="Q5YYC7"/>
<keyword evidence="5" id="KW-1185">Reference proteome</keyword>
<dbReference type="Proteomes" id="UP000006820">
    <property type="component" value="Chromosome"/>
</dbReference>
<gene>
    <name evidence="4" type="ordered locus">NFA_19680</name>
</gene>
<name>Q5YYC7_NOCFA</name>
<organism evidence="4 5">
    <name type="scientific">Nocardia farcinica (strain IFM 10152)</name>
    <dbReference type="NCBI Taxonomy" id="247156"/>
    <lineage>
        <taxon>Bacteria</taxon>
        <taxon>Bacillati</taxon>
        <taxon>Actinomycetota</taxon>
        <taxon>Actinomycetes</taxon>
        <taxon>Mycobacteriales</taxon>
        <taxon>Nocardiaceae</taxon>
        <taxon>Nocardia</taxon>
    </lineage>
</organism>
<evidence type="ECO:0000313" key="5">
    <source>
        <dbReference type="Proteomes" id="UP000006820"/>
    </source>
</evidence>
<proteinExistence type="predicted"/>
<feature type="domain" description="HTH tetR-type" evidence="3">
    <location>
        <begin position="18"/>
        <end position="78"/>
    </location>
</feature>
<dbReference type="STRING" id="247156.NFA_19680"/>
<feature type="DNA-binding region" description="H-T-H motif" evidence="2">
    <location>
        <begin position="41"/>
        <end position="60"/>
    </location>
</feature>
<dbReference type="InterPro" id="IPR009057">
    <property type="entry name" value="Homeodomain-like_sf"/>
</dbReference>
<accession>Q5YYC7</accession>
<dbReference type="EMBL" id="AP006618">
    <property type="protein sequence ID" value="BAD56814.1"/>
    <property type="molecule type" value="Genomic_DNA"/>
</dbReference>
<reference evidence="4 5" key="1">
    <citation type="journal article" date="2004" name="Proc. Natl. Acad. Sci. U.S.A.">
        <title>The complete genomic sequence of Nocardia farcinica IFM 10152.</title>
        <authorList>
            <person name="Ishikawa J."/>
            <person name="Yamashita A."/>
            <person name="Mikami Y."/>
            <person name="Hoshino Y."/>
            <person name="Kurita H."/>
            <person name="Hotta K."/>
            <person name="Shiba T."/>
            <person name="Hattori M."/>
        </authorList>
    </citation>
    <scope>NUCLEOTIDE SEQUENCE [LARGE SCALE GENOMIC DNA]</scope>
    <source>
        <strain evidence="4 5">IFM 10152</strain>
    </source>
</reference>
<evidence type="ECO:0000313" key="4">
    <source>
        <dbReference type="EMBL" id="BAD56814.1"/>
    </source>
</evidence>
<dbReference type="GO" id="GO:0003677">
    <property type="term" value="F:DNA binding"/>
    <property type="evidence" value="ECO:0007669"/>
    <property type="project" value="UniProtKB-UniRule"/>
</dbReference>
<dbReference type="PROSITE" id="PS50977">
    <property type="entry name" value="HTH_TETR_2"/>
    <property type="match status" value="1"/>
</dbReference>
<dbReference type="OrthoDB" id="4802216at2"/>